<dbReference type="PANTHER" id="PTHR12151:SF8">
    <property type="entry name" value="THIOREDOXIN DOMAIN-CONTAINING PROTEIN"/>
    <property type="match status" value="1"/>
</dbReference>
<keyword evidence="4" id="KW-0732">Signal</keyword>
<feature type="signal peptide" evidence="4">
    <location>
        <begin position="1"/>
        <end position="31"/>
    </location>
</feature>
<comment type="similarity">
    <text evidence="1">Belongs to the SCO1/2 family.</text>
</comment>
<evidence type="ECO:0000256" key="2">
    <source>
        <dbReference type="SAM" id="MobiDB-lite"/>
    </source>
</evidence>
<gene>
    <name evidence="5" type="ORF">ENQ87_14900</name>
</gene>
<dbReference type="AlphaFoldDB" id="A0A831UFY2"/>
<keyword evidence="3" id="KW-0472">Membrane</keyword>
<evidence type="ECO:0000256" key="4">
    <source>
        <dbReference type="SAM" id="SignalP"/>
    </source>
</evidence>
<accession>A0A831UFY2</accession>
<dbReference type="CDD" id="cd02968">
    <property type="entry name" value="SCO"/>
    <property type="match status" value="1"/>
</dbReference>
<dbReference type="EMBL" id="DSOV01000070">
    <property type="protein sequence ID" value="HEN43627.1"/>
    <property type="molecule type" value="Genomic_DNA"/>
</dbReference>
<dbReference type="InterPro" id="IPR036249">
    <property type="entry name" value="Thioredoxin-like_sf"/>
</dbReference>
<evidence type="ECO:0000256" key="3">
    <source>
        <dbReference type="SAM" id="Phobius"/>
    </source>
</evidence>
<dbReference type="PANTHER" id="PTHR12151">
    <property type="entry name" value="ELECTRON TRANSPORT PROTIN SCO1/SENC FAMILY MEMBER"/>
    <property type="match status" value="1"/>
</dbReference>
<feature type="chain" id="PRO_5032355816" evidence="4">
    <location>
        <begin position="32"/>
        <end position="286"/>
    </location>
</feature>
<protein>
    <submittedName>
        <fullName evidence="5">SCO family protein</fullName>
    </submittedName>
</protein>
<organism evidence="5">
    <name type="scientific">Geobacter metallireducens</name>
    <dbReference type="NCBI Taxonomy" id="28232"/>
    <lineage>
        <taxon>Bacteria</taxon>
        <taxon>Pseudomonadati</taxon>
        <taxon>Thermodesulfobacteriota</taxon>
        <taxon>Desulfuromonadia</taxon>
        <taxon>Geobacterales</taxon>
        <taxon>Geobacteraceae</taxon>
        <taxon>Geobacter</taxon>
    </lineage>
</organism>
<proteinExistence type="inferred from homology"/>
<comment type="caution">
    <text evidence="5">The sequence shown here is derived from an EMBL/GenBank/DDBJ whole genome shotgun (WGS) entry which is preliminary data.</text>
</comment>
<dbReference type="SUPFAM" id="SSF52833">
    <property type="entry name" value="Thioredoxin-like"/>
    <property type="match status" value="1"/>
</dbReference>
<feature type="transmembrane region" description="Helical" evidence="3">
    <location>
        <begin position="249"/>
        <end position="274"/>
    </location>
</feature>
<dbReference type="InterPro" id="IPR003782">
    <property type="entry name" value="SCO1/SenC"/>
</dbReference>
<evidence type="ECO:0000256" key="1">
    <source>
        <dbReference type="ARBA" id="ARBA00010996"/>
    </source>
</evidence>
<sequence>MARPISTGRWRRFLAAIGIAAPLLAPCPGAAGDDPSSAGHRHHEAAPADGGAGAGLDERLGARIPLDIAFRDEGGRPVRLAELVTGPTIILPVYYRCTNVCNFLQNGMAAVIPEIKRKPAEEYRVLSISFDETETPELAFRYKKIYLTAINAPFPEDGWRFLTGDASSIRRLTDTAGYRFQRKGQDFIHPVASFVIARDGTIVRYLHGTDFLPKDVTLALLEAKEGTVGKTVRTVVGYCFTFDPKQKTYVFNLLRVSATVVILAAGSFLAFLVLTGRKGQRARGGS</sequence>
<dbReference type="Gene3D" id="3.40.30.10">
    <property type="entry name" value="Glutaredoxin"/>
    <property type="match status" value="1"/>
</dbReference>
<feature type="region of interest" description="Disordered" evidence="2">
    <location>
        <begin position="31"/>
        <end position="52"/>
    </location>
</feature>
<reference evidence="5" key="1">
    <citation type="journal article" date="2020" name="mSystems">
        <title>Genome- and Community-Level Interaction Insights into Carbon Utilization and Element Cycling Functions of Hydrothermarchaeota in Hydrothermal Sediment.</title>
        <authorList>
            <person name="Zhou Z."/>
            <person name="Liu Y."/>
            <person name="Xu W."/>
            <person name="Pan J."/>
            <person name="Luo Z.H."/>
            <person name="Li M."/>
        </authorList>
    </citation>
    <scope>NUCLEOTIDE SEQUENCE [LARGE SCALE GENOMIC DNA]</scope>
    <source>
        <strain evidence="5">SpSt-349</strain>
    </source>
</reference>
<keyword evidence="3" id="KW-1133">Transmembrane helix</keyword>
<evidence type="ECO:0000313" key="5">
    <source>
        <dbReference type="EMBL" id="HEN43627.1"/>
    </source>
</evidence>
<name>A0A831UFY2_GEOME</name>
<keyword evidence="3" id="KW-0812">Transmembrane</keyword>